<organism evidence="2 3">
    <name type="scientific">Winogradskyella eximia</name>
    <dbReference type="NCBI Taxonomy" id="262006"/>
    <lineage>
        <taxon>Bacteria</taxon>
        <taxon>Pseudomonadati</taxon>
        <taxon>Bacteroidota</taxon>
        <taxon>Flavobacteriia</taxon>
        <taxon>Flavobacteriales</taxon>
        <taxon>Flavobacteriaceae</taxon>
        <taxon>Winogradskyella</taxon>
    </lineage>
</organism>
<dbReference type="Proteomes" id="UP000256980">
    <property type="component" value="Unassembled WGS sequence"/>
</dbReference>
<proteinExistence type="predicted"/>
<dbReference type="CDD" id="cd03801">
    <property type="entry name" value="GT4_PimA-like"/>
    <property type="match status" value="1"/>
</dbReference>
<comment type="caution">
    <text evidence="2">The sequence shown here is derived from an EMBL/GenBank/DDBJ whole genome shotgun (WGS) entry which is preliminary data.</text>
</comment>
<dbReference type="InterPro" id="IPR028098">
    <property type="entry name" value="Glyco_trans_4-like_N"/>
</dbReference>
<dbReference type="AlphaFoldDB" id="A0A3D9HC71"/>
<dbReference type="EMBL" id="QRDV01000001">
    <property type="protein sequence ID" value="RED47067.1"/>
    <property type="molecule type" value="Genomic_DNA"/>
</dbReference>
<keyword evidence="2" id="KW-0808">Transferase</keyword>
<dbReference type="Pfam" id="PF13692">
    <property type="entry name" value="Glyco_trans_1_4"/>
    <property type="match status" value="1"/>
</dbReference>
<keyword evidence="3" id="KW-1185">Reference proteome</keyword>
<dbReference type="Gene3D" id="3.40.50.2000">
    <property type="entry name" value="Glycogen Phosphorylase B"/>
    <property type="match status" value="2"/>
</dbReference>
<feature type="domain" description="Glycosyltransferase subfamily 4-like N-terminal" evidence="1">
    <location>
        <begin position="10"/>
        <end position="114"/>
    </location>
</feature>
<dbReference type="GO" id="GO:0016757">
    <property type="term" value="F:glycosyltransferase activity"/>
    <property type="evidence" value="ECO:0007669"/>
    <property type="project" value="UniProtKB-ARBA"/>
</dbReference>
<reference evidence="2 3" key="1">
    <citation type="submission" date="2018-07" db="EMBL/GenBank/DDBJ databases">
        <title>Genomic Encyclopedia of Type Strains, Phase III (KMG-III): the genomes of soil and plant-associated and newly described type strains.</title>
        <authorList>
            <person name="Whitman W."/>
        </authorList>
    </citation>
    <scope>NUCLEOTIDE SEQUENCE [LARGE SCALE GENOMIC DNA]</scope>
    <source>
        <strain evidence="2 3">CECT 7946</strain>
    </source>
</reference>
<dbReference type="Pfam" id="PF13439">
    <property type="entry name" value="Glyco_transf_4"/>
    <property type="match status" value="1"/>
</dbReference>
<accession>A0A3D9HC71</accession>
<dbReference type="PANTHER" id="PTHR12526">
    <property type="entry name" value="GLYCOSYLTRANSFERASE"/>
    <property type="match status" value="1"/>
</dbReference>
<evidence type="ECO:0000259" key="1">
    <source>
        <dbReference type="Pfam" id="PF13439"/>
    </source>
</evidence>
<protein>
    <submittedName>
        <fullName evidence="2">Glycosyltransferase involved in cell wall biosynthesis</fullName>
    </submittedName>
</protein>
<evidence type="ECO:0000313" key="3">
    <source>
        <dbReference type="Proteomes" id="UP000256980"/>
    </source>
</evidence>
<name>A0A3D9HC71_9FLAO</name>
<evidence type="ECO:0000313" key="2">
    <source>
        <dbReference type="EMBL" id="RED47067.1"/>
    </source>
</evidence>
<gene>
    <name evidence="2" type="ORF">DFQ10_101848</name>
</gene>
<dbReference type="SUPFAM" id="SSF53756">
    <property type="entry name" value="UDP-Glycosyltransferase/glycogen phosphorylase"/>
    <property type="match status" value="1"/>
</dbReference>
<sequence length="376" mass="42446">MLWHISERGGGAEVQANYLAQELAERGYNVSYVCQTTKASKVNTTSMVNGVNVLWLKPANKFVWLNCKAYLKAFKSLTPDIIIQRNSSPLLWASAQYKKKSSAKLIWVCTDNLAPFNNFFTKRYKARNNKKEVGLIKYSIFYINAVISDKLRNAAMKGVSRAFSQNEFQRLNIKKNFGLESSKMISGHPTPENRSRELNVKGIKNILWCANWGKHKRPELFVNLARNMADSKYNFIMIGGHSDKGYVDQLLKDCPKNLKVTGQLPFEEALSYFNEASLFVNTSTPDGDGFPNTFIQSWLRGVPVLSFGFNPDEVITKNQLGFVVQSVEEAKDTCIQLLENDKAFVDLSSGVSDYANKNHTVTVMTDHFINTLSKNS</sequence>